<evidence type="ECO:0000313" key="7">
    <source>
        <dbReference type="EMBL" id="TXD32224.1"/>
    </source>
</evidence>
<feature type="region of interest" description="Disordered" evidence="5">
    <location>
        <begin position="1"/>
        <end position="20"/>
    </location>
</feature>
<name>A0A5C6X0I8_9DELT</name>
<dbReference type="PANTHER" id="PTHR43335">
    <property type="entry name" value="ABC TRANSPORTER, ATP-BINDING PROTEIN"/>
    <property type="match status" value="1"/>
</dbReference>
<comment type="similarity">
    <text evidence="1">Belongs to the ABC transporter superfamily.</text>
</comment>
<dbReference type="Proteomes" id="UP000321046">
    <property type="component" value="Unassembled WGS sequence"/>
</dbReference>
<reference evidence="7 8" key="1">
    <citation type="submission" date="2019-08" db="EMBL/GenBank/DDBJ databases">
        <title>Bradymonadales sp. TMQ2.</title>
        <authorList>
            <person name="Liang Q."/>
        </authorList>
    </citation>
    <scope>NUCLEOTIDE SEQUENCE [LARGE SCALE GENOMIC DNA]</scope>
    <source>
        <strain evidence="7 8">TMQ2</strain>
    </source>
</reference>
<sequence>MSSPAPTSDTPAAAAKKGAATSEVTRVGRGDVVIAARKLSYWYGQVIGVNDISIDIGQGVVGLLGPNGAGKSTLLKCLTGQLRPATGMTTLGGERVWNNAAAFAKLGFVPEQDAFYEEMSGRAFVTHLTRLQGFSKSDAATLAEEAIATVSLSEQAHRPIREYSKGMRQRIKIAQALAHRPQVLFFDEPLTGTDPVGRRTIIDLIRKLGDKGRTVVVSSHILHEVEAMTSDIVLINRGRVLADGNIYRIREMIDEHPHRIYVECESPRKLASLLSAFDDTLELSFTERGFFVSTSEPDLAYSRIASLSVEHKLTLHALTSSDNDLSAVFRYLVS</sequence>
<evidence type="ECO:0000259" key="6">
    <source>
        <dbReference type="PROSITE" id="PS50893"/>
    </source>
</evidence>
<protein>
    <submittedName>
        <fullName evidence="7">ABC transporter ATP-binding protein</fullName>
    </submittedName>
</protein>
<keyword evidence="4 7" id="KW-0067">ATP-binding</keyword>
<dbReference type="SUPFAM" id="SSF52540">
    <property type="entry name" value="P-loop containing nucleoside triphosphate hydrolases"/>
    <property type="match status" value="1"/>
</dbReference>
<dbReference type="PROSITE" id="PS00211">
    <property type="entry name" value="ABC_TRANSPORTER_1"/>
    <property type="match status" value="1"/>
</dbReference>
<evidence type="ECO:0000256" key="4">
    <source>
        <dbReference type="ARBA" id="ARBA00022840"/>
    </source>
</evidence>
<comment type="caution">
    <text evidence="7">The sequence shown here is derived from an EMBL/GenBank/DDBJ whole genome shotgun (WGS) entry which is preliminary data.</text>
</comment>
<evidence type="ECO:0000313" key="8">
    <source>
        <dbReference type="Proteomes" id="UP000321046"/>
    </source>
</evidence>
<keyword evidence="2" id="KW-0813">Transport</keyword>
<dbReference type="InterPro" id="IPR017871">
    <property type="entry name" value="ABC_transporter-like_CS"/>
</dbReference>
<organism evidence="7 8">
    <name type="scientific">Lujinxingia vulgaris</name>
    <dbReference type="NCBI Taxonomy" id="2600176"/>
    <lineage>
        <taxon>Bacteria</taxon>
        <taxon>Deltaproteobacteria</taxon>
        <taxon>Bradymonadales</taxon>
        <taxon>Lujinxingiaceae</taxon>
        <taxon>Lujinxingia</taxon>
    </lineage>
</organism>
<dbReference type="InterPro" id="IPR027417">
    <property type="entry name" value="P-loop_NTPase"/>
</dbReference>
<dbReference type="EMBL" id="VOSL01000136">
    <property type="protein sequence ID" value="TXD32224.1"/>
    <property type="molecule type" value="Genomic_DNA"/>
</dbReference>
<dbReference type="AlphaFoldDB" id="A0A5C6X0I8"/>
<dbReference type="Pfam" id="PF00005">
    <property type="entry name" value="ABC_tran"/>
    <property type="match status" value="1"/>
</dbReference>
<evidence type="ECO:0000256" key="5">
    <source>
        <dbReference type="SAM" id="MobiDB-lite"/>
    </source>
</evidence>
<keyword evidence="3" id="KW-0547">Nucleotide-binding</keyword>
<dbReference type="InterPro" id="IPR003593">
    <property type="entry name" value="AAA+_ATPase"/>
</dbReference>
<dbReference type="PROSITE" id="PS50893">
    <property type="entry name" value="ABC_TRANSPORTER_2"/>
    <property type="match status" value="1"/>
</dbReference>
<evidence type="ECO:0000256" key="3">
    <source>
        <dbReference type="ARBA" id="ARBA00022741"/>
    </source>
</evidence>
<gene>
    <name evidence="7" type="ORF">FRC96_18285</name>
</gene>
<dbReference type="RefSeq" id="WP_146976626.1">
    <property type="nucleotide sequence ID" value="NZ_VOSL01000136.1"/>
</dbReference>
<dbReference type="CDD" id="cd03230">
    <property type="entry name" value="ABC_DR_subfamily_A"/>
    <property type="match status" value="1"/>
</dbReference>
<dbReference type="InterPro" id="IPR003439">
    <property type="entry name" value="ABC_transporter-like_ATP-bd"/>
</dbReference>
<proteinExistence type="inferred from homology"/>
<evidence type="ECO:0000256" key="1">
    <source>
        <dbReference type="ARBA" id="ARBA00005417"/>
    </source>
</evidence>
<evidence type="ECO:0000256" key="2">
    <source>
        <dbReference type="ARBA" id="ARBA00022448"/>
    </source>
</evidence>
<feature type="domain" description="ABC transporter" evidence="6">
    <location>
        <begin position="34"/>
        <end position="262"/>
    </location>
</feature>
<accession>A0A5C6X0I8</accession>
<dbReference type="PANTHER" id="PTHR43335:SF11">
    <property type="entry name" value="ABC TRANSPORTER RELATED"/>
    <property type="match status" value="1"/>
</dbReference>
<dbReference type="GO" id="GO:0005524">
    <property type="term" value="F:ATP binding"/>
    <property type="evidence" value="ECO:0007669"/>
    <property type="project" value="UniProtKB-KW"/>
</dbReference>
<dbReference type="GO" id="GO:0016887">
    <property type="term" value="F:ATP hydrolysis activity"/>
    <property type="evidence" value="ECO:0007669"/>
    <property type="project" value="InterPro"/>
</dbReference>
<dbReference type="SMART" id="SM00382">
    <property type="entry name" value="AAA"/>
    <property type="match status" value="1"/>
</dbReference>
<dbReference type="Gene3D" id="3.40.50.300">
    <property type="entry name" value="P-loop containing nucleotide triphosphate hydrolases"/>
    <property type="match status" value="1"/>
</dbReference>
<dbReference type="OrthoDB" id="9781246at2"/>